<evidence type="ECO:0000256" key="3">
    <source>
        <dbReference type="ARBA" id="ARBA00022679"/>
    </source>
</evidence>
<dbReference type="GO" id="GO:0016779">
    <property type="term" value="F:nucleotidyltransferase activity"/>
    <property type="evidence" value="ECO:0007669"/>
    <property type="project" value="UniProtKB-KW"/>
</dbReference>
<reference evidence="8 9" key="1">
    <citation type="submission" date="2019-11" db="EMBL/GenBank/DDBJ databases">
        <title>Pseudodesulfovibrio alkaliphilus, sp. nov., an alkaliphilic sulfate-reducing bacteria from mud volcano of Taman peninsula, Russia.</title>
        <authorList>
            <person name="Frolova A."/>
            <person name="Merkel A.Y."/>
            <person name="Slobodkin A.I."/>
        </authorList>
    </citation>
    <scope>NUCLEOTIDE SEQUENCE [LARGE SCALE GENOMIC DNA]</scope>
    <source>
        <strain evidence="8 9">F-1</strain>
    </source>
</reference>
<dbReference type="Proteomes" id="UP000461162">
    <property type="component" value="Unassembled WGS sequence"/>
</dbReference>
<evidence type="ECO:0000256" key="6">
    <source>
        <dbReference type="PROSITE-ProRule" id="PRU01362"/>
    </source>
</evidence>
<comment type="caution">
    <text evidence="8">The sequence shown here is derived from an EMBL/GenBank/DDBJ whole genome shotgun (WGS) entry which is preliminary data.</text>
</comment>
<dbReference type="GO" id="GO:0016757">
    <property type="term" value="F:glycosyltransferase activity"/>
    <property type="evidence" value="ECO:0007669"/>
    <property type="project" value="UniProtKB-KW"/>
</dbReference>
<evidence type="ECO:0000259" key="7">
    <source>
        <dbReference type="PROSITE" id="PS52018"/>
    </source>
</evidence>
<proteinExistence type="inferred from homology"/>
<keyword evidence="2" id="KW-0328">Glycosyltransferase</keyword>
<protein>
    <submittedName>
        <fullName evidence="8">DUF4433 domain-containing protein</fullName>
    </submittedName>
</protein>
<sequence>MECLMMSSLVKDKVQELGISRLCHFTPSRNLPYMLEGRAGVLPTKLLAGDVRKVYNPTDLDRLDGHPESICCSIEYPNAWYLSKAKGKEKLFSDWLVLLISPHYLWQEGTLFCPRNAATQYGRLLREGVDGFSWLYEDVVVGSYGKNFVRGATRISACPTDEQAEVLVKGKIPLEDIQGICVVNETQAKNELARIRINQQVLDVPFYVAPDLFDKYELSRMIQAGERPREILFGE</sequence>
<evidence type="ECO:0000313" key="9">
    <source>
        <dbReference type="Proteomes" id="UP000461162"/>
    </source>
</evidence>
<keyword evidence="9" id="KW-1185">Reference proteome</keyword>
<evidence type="ECO:0000256" key="4">
    <source>
        <dbReference type="ARBA" id="ARBA00022695"/>
    </source>
</evidence>
<accession>A0A7K1KK24</accession>
<gene>
    <name evidence="8" type="ORF">GKC30_02035</name>
</gene>
<dbReference type="EMBL" id="WODC01000001">
    <property type="protein sequence ID" value="MUM76409.1"/>
    <property type="molecule type" value="Genomic_DNA"/>
</dbReference>
<keyword evidence="1 6" id="KW-1277">Toxin-antitoxin system</keyword>
<keyword evidence="4" id="KW-0548">Nucleotidyltransferase</keyword>
<comment type="similarity">
    <text evidence="6">Belongs to the DarT ADP-ribosyltransferase family.</text>
</comment>
<keyword evidence="5 6" id="KW-0238">DNA-binding</keyword>
<evidence type="ECO:0000256" key="5">
    <source>
        <dbReference type="ARBA" id="ARBA00023125"/>
    </source>
</evidence>
<evidence type="ECO:0000313" key="8">
    <source>
        <dbReference type="EMBL" id="MUM76409.1"/>
    </source>
</evidence>
<dbReference type="PROSITE" id="PS52018">
    <property type="entry name" value="DART"/>
    <property type="match status" value="1"/>
</dbReference>
<comment type="caution">
    <text evidence="6">Lacks conserved residue(s) required for the propagation of feature annotation.</text>
</comment>
<organism evidence="8 9">
    <name type="scientific">Pseudodesulfovibrio alkaliphilus</name>
    <dbReference type="NCBI Taxonomy" id="2661613"/>
    <lineage>
        <taxon>Bacteria</taxon>
        <taxon>Pseudomonadati</taxon>
        <taxon>Thermodesulfobacteriota</taxon>
        <taxon>Desulfovibrionia</taxon>
        <taxon>Desulfovibrionales</taxon>
        <taxon>Desulfovibrionaceae</taxon>
    </lineage>
</organism>
<evidence type="ECO:0000256" key="2">
    <source>
        <dbReference type="ARBA" id="ARBA00022676"/>
    </source>
</evidence>
<dbReference type="AlphaFoldDB" id="A0A7K1KK24"/>
<name>A0A7K1KK24_9BACT</name>
<feature type="domain" description="DarT" evidence="7">
    <location>
        <begin position="20"/>
        <end position="214"/>
    </location>
</feature>
<keyword evidence="3" id="KW-0808">Transferase</keyword>
<dbReference type="GO" id="GO:0003677">
    <property type="term" value="F:DNA binding"/>
    <property type="evidence" value="ECO:0007669"/>
    <property type="project" value="UniProtKB-UniRule"/>
</dbReference>
<dbReference type="Pfam" id="PF14487">
    <property type="entry name" value="DarT"/>
    <property type="match status" value="1"/>
</dbReference>
<evidence type="ECO:0000256" key="1">
    <source>
        <dbReference type="ARBA" id="ARBA00022649"/>
    </source>
</evidence>
<dbReference type="InterPro" id="IPR029494">
    <property type="entry name" value="DarT"/>
</dbReference>